<evidence type="ECO:0000313" key="1">
    <source>
        <dbReference type="EMBL" id="MBR0680041.1"/>
    </source>
</evidence>
<name>A0A9X9X8K5_9PROT</name>
<sequence length="762" mass="80314">MDYTVLYDDDHLRVVHRRGSSHFTLATFPGLGVWARARHMWAEGPVEKLDLEAVGFVCKRGNWYPMESVERAAPAVRRVLRPVSVGYGYSMGGYGVLKHGRRVGLSHVVSLSPQISIDPADVPQDTRFHSAFDSAKHAGMRVVAEDLPPWALMVYDPAFDGDRMQADLVAGIPGLARFRYPHLNHATLGMLAGTATLGSFIDLVVQGDMEAVHAFLRAQRRQSGHWFHHLARANARRGRWERADKLWERARALGMSAAVIRQDRAALLQAGAASEPPAAAPERAARRPSPLNARILAAARKGEHDAAIDAARELSPEAAEPHAVLAALEAALALGADEAIGAAARLAIGADMPKGMRAACALRLARAGHGGLAIQSLLADPKVLEEDAGQPAVLFALRVIASPAAGDAAARATAQHLLRRLLNAVPEERLPSPFAFAGGSVAGLAVPLGPEVVLHVAPGVPAARIAGVRRALSALPSELELAPPPRVWMLEDVFVNRLGQVWNAEGGLLRPQRLPLPKASFAAMTRAPMVEDAVLAPDAEGKARGWLAEALPALAWRLDGEGADLPLVLREEPAADVAGIMALAAAGAPPGLLSAGDALRVRRLHFGEVALRQLGHHAAFRGLIARLTARTGGGGAGGAVCLASRAPDGGREPPWRGLLAEFGFRLLLPEDLPLATLLAEVNSAEAILAEPGAPLGLLALAASGRRVFEMIEPSGGVIGRLGPAHLSRIRGHEHHLWLAGPDAAGGPAIAALRAAIGEFLAS</sequence>
<reference evidence="1" key="1">
    <citation type="submission" date="2020-01" db="EMBL/GenBank/DDBJ databases">
        <authorList>
            <person name="Rat A."/>
        </authorList>
    </citation>
    <scope>NUCLEOTIDE SEQUENCE</scope>
    <source>
        <strain evidence="1">LMG 31228</strain>
    </source>
</reference>
<dbReference type="AlphaFoldDB" id="A0A9X9X8K5"/>
<keyword evidence="2" id="KW-1185">Reference proteome</keyword>
<dbReference type="EMBL" id="JAAEDL010000004">
    <property type="protein sequence ID" value="MBR0680041.1"/>
    <property type="molecule type" value="Genomic_DNA"/>
</dbReference>
<evidence type="ECO:0000313" key="2">
    <source>
        <dbReference type="Proteomes" id="UP001138709"/>
    </source>
</evidence>
<accession>A0A9X9X8K5</accession>
<reference evidence="1" key="2">
    <citation type="journal article" date="2021" name="Syst. Appl. Microbiol.">
        <title>Roseomonas hellenica sp. nov., isolated from roots of wild-growing Alkanna tinctoria.</title>
        <authorList>
            <person name="Rat A."/>
            <person name="Naranjo H.D."/>
            <person name="Lebbe L."/>
            <person name="Cnockaert M."/>
            <person name="Krigas N."/>
            <person name="Grigoriadou K."/>
            <person name="Maloupa E."/>
            <person name="Willems A."/>
        </authorList>
    </citation>
    <scope>NUCLEOTIDE SEQUENCE</scope>
    <source>
        <strain evidence="1">LMG 31228</strain>
    </source>
</reference>
<comment type="caution">
    <text evidence="1">The sequence shown here is derived from an EMBL/GenBank/DDBJ whole genome shotgun (WGS) entry which is preliminary data.</text>
</comment>
<dbReference type="InterPro" id="IPR011990">
    <property type="entry name" value="TPR-like_helical_dom_sf"/>
</dbReference>
<protein>
    <submittedName>
        <fullName evidence="1">Uncharacterized protein</fullName>
    </submittedName>
</protein>
<dbReference type="RefSeq" id="WP_211845562.1">
    <property type="nucleotide sequence ID" value="NZ_JAAEDL010000004.1"/>
</dbReference>
<gene>
    <name evidence="1" type="ORF">GXW74_06045</name>
</gene>
<organism evidence="1 2">
    <name type="scientific">Neoroseomonas eburnea</name>
    <dbReference type="NCBI Taxonomy" id="1346889"/>
    <lineage>
        <taxon>Bacteria</taxon>
        <taxon>Pseudomonadati</taxon>
        <taxon>Pseudomonadota</taxon>
        <taxon>Alphaproteobacteria</taxon>
        <taxon>Acetobacterales</taxon>
        <taxon>Acetobacteraceae</taxon>
        <taxon>Neoroseomonas</taxon>
    </lineage>
</organism>
<proteinExistence type="predicted"/>
<dbReference type="SUPFAM" id="SSF48452">
    <property type="entry name" value="TPR-like"/>
    <property type="match status" value="1"/>
</dbReference>
<dbReference type="Proteomes" id="UP001138709">
    <property type="component" value="Unassembled WGS sequence"/>
</dbReference>